<organism evidence="16 17">
    <name type="scientific">Cnephaeus nilssonii</name>
    <name type="common">Northern bat</name>
    <name type="synonym">Eptesicus nilssonii</name>
    <dbReference type="NCBI Taxonomy" id="3371016"/>
    <lineage>
        <taxon>Eukaryota</taxon>
        <taxon>Metazoa</taxon>
        <taxon>Chordata</taxon>
        <taxon>Craniata</taxon>
        <taxon>Vertebrata</taxon>
        <taxon>Euteleostomi</taxon>
        <taxon>Mammalia</taxon>
        <taxon>Eutheria</taxon>
        <taxon>Laurasiatheria</taxon>
        <taxon>Chiroptera</taxon>
        <taxon>Yangochiroptera</taxon>
        <taxon>Vespertilionidae</taxon>
        <taxon>Cnephaeus</taxon>
    </lineage>
</organism>
<evidence type="ECO:0000256" key="5">
    <source>
        <dbReference type="ARBA" id="ARBA00023040"/>
    </source>
</evidence>
<keyword evidence="8 12" id="KW-0675">Receptor</keyword>
<dbReference type="GO" id="GO:0005886">
    <property type="term" value="C:plasma membrane"/>
    <property type="evidence" value="ECO:0007669"/>
    <property type="project" value="UniProtKB-SubCell"/>
</dbReference>
<dbReference type="InterPro" id="IPR000276">
    <property type="entry name" value="GPCR_Rhodpsn"/>
</dbReference>
<dbReference type="FunFam" id="1.20.1070.10:FF:000034">
    <property type="entry name" value="G-protein coupled receptor 1"/>
    <property type="match status" value="1"/>
</dbReference>
<feature type="transmembrane region" description="Helical" evidence="14">
    <location>
        <begin position="193"/>
        <end position="215"/>
    </location>
</feature>
<dbReference type="Pfam" id="PF00001">
    <property type="entry name" value="7tm_1"/>
    <property type="match status" value="1"/>
</dbReference>
<dbReference type="GO" id="GO:0007200">
    <property type="term" value="P:phospholipase C-activating G protein-coupled receptor signaling pathway"/>
    <property type="evidence" value="ECO:0007669"/>
    <property type="project" value="TreeGrafter"/>
</dbReference>
<evidence type="ECO:0000256" key="11">
    <source>
        <dbReference type="ARBA" id="ARBA00025736"/>
    </source>
</evidence>
<evidence type="ECO:0000256" key="7">
    <source>
        <dbReference type="ARBA" id="ARBA00023157"/>
    </source>
</evidence>
<evidence type="ECO:0000313" key="17">
    <source>
        <dbReference type="Proteomes" id="UP001177744"/>
    </source>
</evidence>
<evidence type="ECO:0000256" key="9">
    <source>
        <dbReference type="ARBA" id="ARBA00023180"/>
    </source>
</evidence>
<evidence type="ECO:0000256" key="8">
    <source>
        <dbReference type="ARBA" id="ARBA00023170"/>
    </source>
</evidence>
<dbReference type="PANTHER" id="PTHR24225:SF0">
    <property type="entry name" value="N-FORMYL PEPTIDE RECEPTOR 2"/>
    <property type="match status" value="1"/>
</dbReference>
<feature type="region of interest" description="Disordered" evidence="13">
    <location>
        <begin position="41"/>
        <end position="63"/>
    </location>
</feature>
<gene>
    <name evidence="16" type="ORF">QTO34_010038</name>
</gene>
<dbReference type="Gene3D" id="1.20.1070.10">
    <property type="entry name" value="Rhodopsin 7-helix transmembrane proteins"/>
    <property type="match status" value="2"/>
</dbReference>
<keyword evidence="7" id="KW-1015">Disulfide bond</keyword>
<proteinExistence type="inferred from homology"/>
<sequence>MYLTSCLAFFNSCLNPMLYIFLGGDFRKRLIDSLPASLERALTEDSAPTSHTTTKSASPPTEAELQEISRHLSPDWLSPIVPPPCPSIKHLLKPSCHSKPGTGHRNRLQLVRTDLGGDSIRSKNKRFGRLVQICSQIRDTDKGYGVGRMETGYTALQIFLFVAHGITCILGIMGNGLVIWVTGFRMACTVTTLCYMNLAIADFLFSATLPFFMVVNSMQAQWPYGWFLCKLFNTMIDTNLFASVFLIAFIALDRCICVLHPVWAQNHRTLSLAKKVIIVPWILALLLNLPVLIFFTTITDDNGDIYCDFNIDFWGDIGEEEKLQKSVTSVAIIGINRFVIGFTLPMSIIAICYGLIAAKIRNKGMIKSRRPLRVLTVVGASFFICWFPMQLCLLLNTLCARAVFEGNYDIIILLVSLTGTLAFFNSCLNPILYVFLGRDFRKRLIHSLPASLQRALTEDSAPTSHTTTKSASPPTEAELQEM</sequence>
<keyword evidence="3 12" id="KW-0812">Transmembrane</keyword>
<feature type="transmembrane region" description="Helical" evidence="14">
    <location>
        <begin position="240"/>
        <end position="264"/>
    </location>
</feature>
<feature type="transmembrane region" description="Helical" evidence="14">
    <location>
        <begin position="276"/>
        <end position="295"/>
    </location>
</feature>
<dbReference type="SUPFAM" id="SSF81321">
    <property type="entry name" value="Family A G protein-coupled receptor-like"/>
    <property type="match status" value="2"/>
</dbReference>
<feature type="domain" description="G-protein coupled receptors family 1 profile" evidence="15">
    <location>
        <begin position="174"/>
        <end position="433"/>
    </location>
</feature>
<dbReference type="InterPro" id="IPR000826">
    <property type="entry name" value="Formyl_rcpt-rel"/>
</dbReference>
<keyword evidence="5 12" id="KW-0297">G-protein coupled receptor</keyword>
<dbReference type="PROSITE" id="PS00237">
    <property type="entry name" value="G_PROTEIN_RECEP_F1_1"/>
    <property type="match status" value="1"/>
</dbReference>
<reference evidence="16" key="1">
    <citation type="submission" date="2023-06" db="EMBL/GenBank/DDBJ databases">
        <title>Reference genome for the Northern bat (Eptesicus nilssonii), a most northern bat species.</title>
        <authorList>
            <person name="Laine V.N."/>
            <person name="Pulliainen A.T."/>
            <person name="Lilley T.M."/>
        </authorList>
    </citation>
    <scope>NUCLEOTIDE SEQUENCE</scope>
    <source>
        <strain evidence="16">BLF_Eptnil</strain>
        <tissue evidence="16">Kidney</tissue>
    </source>
</reference>
<comment type="subcellular location">
    <subcellularLocation>
        <location evidence="1">Cell membrane</location>
        <topology evidence="1">Multi-pass membrane protein</topology>
    </subcellularLocation>
</comment>
<evidence type="ECO:0000313" key="16">
    <source>
        <dbReference type="EMBL" id="KAK1329855.1"/>
    </source>
</evidence>
<accession>A0AA40HFL8</accession>
<dbReference type="GO" id="GO:0006954">
    <property type="term" value="P:inflammatory response"/>
    <property type="evidence" value="ECO:0007669"/>
    <property type="project" value="TreeGrafter"/>
</dbReference>
<keyword evidence="9" id="KW-0325">Glycoprotein</keyword>
<evidence type="ECO:0000256" key="6">
    <source>
        <dbReference type="ARBA" id="ARBA00023136"/>
    </source>
</evidence>
<feature type="compositionally biased region" description="Polar residues" evidence="13">
    <location>
        <begin position="460"/>
        <end position="473"/>
    </location>
</feature>
<feature type="transmembrane region" description="Helical" evidence="14">
    <location>
        <begin position="372"/>
        <end position="398"/>
    </location>
</feature>
<comment type="caution">
    <text evidence="16">The sequence shown here is derived from an EMBL/GenBank/DDBJ whole genome shotgun (WGS) entry which is preliminary data.</text>
</comment>
<keyword evidence="17" id="KW-1185">Reference proteome</keyword>
<evidence type="ECO:0000256" key="14">
    <source>
        <dbReference type="SAM" id="Phobius"/>
    </source>
</evidence>
<dbReference type="GO" id="GO:0004875">
    <property type="term" value="F:complement receptor activity"/>
    <property type="evidence" value="ECO:0007669"/>
    <property type="project" value="TreeGrafter"/>
</dbReference>
<protein>
    <recommendedName>
        <fullName evidence="15">G-protein coupled receptors family 1 profile domain-containing protein</fullName>
    </recommendedName>
</protein>
<feature type="transmembrane region" description="Helical" evidence="14">
    <location>
        <begin position="410"/>
        <end position="436"/>
    </location>
</feature>
<evidence type="ECO:0000256" key="4">
    <source>
        <dbReference type="ARBA" id="ARBA00022989"/>
    </source>
</evidence>
<dbReference type="PRINTS" id="PR00526">
    <property type="entry name" value="FMETLEUPHER"/>
</dbReference>
<dbReference type="GO" id="GO:0004982">
    <property type="term" value="F:N-formyl peptide receptor activity"/>
    <property type="evidence" value="ECO:0007669"/>
    <property type="project" value="TreeGrafter"/>
</dbReference>
<dbReference type="PROSITE" id="PS50262">
    <property type="entry name" value="G_PROTEIN_RECEP_F1_2"/>
    <property type="match status" value="1"/>
</dbReference>
<evidence type="ECO:0000259" key="15">
    <source>
        <dbReference type="PROSITE" id="PS50262"/>
    </source>
</evidence>
<feature type="region of interest" description="Disordered" evidence="13">
    <location>
        <begin position="456"/>
        <end position="482"/>
    </location>
</feature>
<evidence type="ECO:0000256" key="10">
    <source>
        <dbReference type="ARBA" id="ARBA00023224"/>
    </source>
</evidence>
<keyword evidence="2" id="KW-1003">Cell membrane</keyword>
<dbReference type="GO" id="GO:0007204">
    <property type="term" value="P:positive regulation of cytosolic calcium ion concentration"/>
    <property type="evidence" value="ECO:0007669"/>
    <property type="project" value="TreeGrafter"/>
</dbReference>
<name>A0AA40HFL8_CNENI</name>
<feature type="compositionally biased region" description="Polar residues" evidence="13">
    <location>
        <begin position="46"/>
        <end position="59"/>
    </location>
</feature>
<dbReference type="InterPro" id="IPR017452">
    <property type="entry name" value="GPCR_Rhodpsn_7TM"/>
</dbReference>
<feature type="transmembrane region" description="Helical" evidence="14">
    <location>
        <begin position="158"/>
        <end position="181"/>
    </location>
</feature>
<keyword evidence="4 14" id="KW-1133">Transmembrane helix</keyword>
<evidence type="ECO:0000256" key="2">
    <source>
        <dbReference type="ARBA" id="ARBA00022475"/>
    </source>
</evidence>
<comment type="similarity">
    <text evidence="11">Belongs to the chemokine-like receptor (CMKLR) family.</text>
</comment>
<keyword evidence="6 14" id="KW-0472">Membrane</keyword>
<evidence type="ECO:0000256" key="1">
    <source>
        <dbReference type="ARBA" id="ARBA00004651"/>
    </source>
</evidence>
<feature type="transmembrane region" description="Helical" evidence="14">
    <location>
        <begin position="338"/>
        <end position="360"/>
    </location>
</feature>
<evidence type="ECO:0000256" key="12">
    <source>
        <dbReference type="RuleBase" id="RU000688"/>
    </source>
</evidence>
<evidence type="ECO:0000256" key="3">
    <source>
        <dbReference type="ARBA" id="ARBA00022692"/>
    </source>
</evidence>
<dbReference type="EMBL" id="JAULJE010000021">
    <property type="protein sequence ID" value="KAK1329855.1"/>
    <property type="molecule type" value="Genomic_DNA"/>
</dbReference>
<dbReference type="Proteomes" id="UP001177744">
    <property type="component" value="Unassembled WGS sequence"/>
</dbReference>
<keyword evidence="10 12" id="KW-0807">Transducer</keyword>
<dbReference type="PRINTS" id="PR00237">
    <property type="entry name" value="GPCRRHODOPSN"/>
</dbReference>
<comment type="similarity">
    <text evidence="12">Belongs to the G-protein coupled receptor 1 family.</text>
</comment>
<dbReference type="AlphaFoldDB" id="A0AA40HFL8"/>
<dbReference type="PANTHER" id="PTHR24225">
    <property type="entry name" value="CHEMOTACTIC RECEPTOR"/>
    <property type="match status" value="1"/>
</dbReference>
<evidence type="ECO:0000256" key="13">
    <source>
        <dbReference type="SAM" id="MobiDB-lite"/>
    </source>
</evidence>